<name>A0A7C8I9I0_9PLEO</name>
<evidence type="ECO:0000313" key="6">
    <source>
        <dbReference type="EMBL" id="KAF2872666.1"/>
    </source>
</evidence>
<dbReference type="Pfam" id="PF00176">
    <property type="entry name" value="SNF2-rel_dom"/>
    <property type="match status" value="2"/>
</dbReference>
<protein>
    <recommendedName>
        <fullName evidence="5">Helicase C-terminal domain-containing protein</fullName>
    </recommendedName>
</protein>
<evidence type="ECO:0000313" key="7">
    <source>
        <dbReference type="Proteomes" id="UP000481861"/>
    </source>
</evidence>
<feature type="region of interest" description="Disordered" evidence="4">
    <location>
        <begin position="59"/>
        <end position="103"/>
    </location>
</feature>
<dbReference type="Gene3D" id="3.40.50.300">
    <property type="entry name" value="P-loop containing nucleotide triphosphate hydrolases"/>
    <property type="match status" value="1"/>
</dbReference>
<feature type="compositionally biased region" description="Polar residues" evidence="4">
    <location>
        <begin position="92"/>
        <end position="103"/>
    </location>
</feature>
<feature type="compositionally biased region" description="Polar residues" evidence="4">
    <location>
        <begin position="59"/>
        <end position="75"/>
    </location>
</feature>
<dbReference type="GO" id="GO:0008094">
    <property type="term" value="F:ATP-dependent activity, acting on DNA"/>
    <property type="evidence" value="ECO:0007669"/>
    <property type="project" value="TreeGrafter"/>
</dbReference>
<evidence type="ECO:0000256" key="1">
    <source>
        <dbReference type="ARBA" id="ARBA00022741"/>
    </source>
</evidence>
<proteinExistence type="predicted"/>
<dbReference type="InterPro" id="IPR001650">
    <property type="entry name" value="Helicase_C-like"/>
</dbReference>
<dbReference type="InterPro" id="IPR027417">
    <property type="entry name" value="P-loop_NTPase"/>
</dbReference>
<dbReference type="AlphaFoldDB" id="A0A7C8I9I0"/>
<keyword evidence="1" id="KW-0547">Nucleotide-binding</keyword>
<dbReference type="InterPro" id="IPR050628">
    <property type="entry name" value="SNF2_RAD54_helicase_TF"/>
</dbReference>
<dbReference type="InterPro" id="IPR049730">
    <property type="entry name" value="SNF2/RAD54-like_C"/>
</dbReference>
<dbReference type="SMART" id="SM00490">
    <property type="entry name" value="HELICc"/>
    <property type="match status" value="1"/>
</dbReference>
<dbReference type="Pfam" id="PF00271">
    <property type="entry name" value="Helicase_C"/>
    <property type="match status" value="1"/>
</dbReference>
<dbReference type="CDD" id="cd18793">
    <property type="entry name" value="SF2_C_SNF"/>
    <property type="match status" value="1"/>
</dbReference>
<evidence type="ECO:0000256" key="2">
    <source>
        <dbReference type="ARBA" id="ARBA00022801"/>
    </source>
</evidence>
<dbReference type="GO" id="GO:0006281">
    <property type="term" value="P:DNA repair"/>
    <property type="evidence" value="ECO:0007669"/>
    <property type="project" value="TreeGrafter"/>
</dbReference>
<feature type="domain" description="Helicase C-terminal" evidence="5">
    <location>
        <begin position="585"/>
        <end position="733"/>
    </location>
</feature>
<dbReference type="GO" id="GO:0005524">
    <property type="term" value="F:ATP binding"/>
    <property type="evidence" value="ECO:0007669"/>
    <property type="project" value="UniProtKB-KW"/>
</dbReference>
<keyword evidence="7" id="KW-1185">Reference proteome</keyword>
<dbReference type="Proteomes" id="UP000481861">
    <property type="component" value="Unassembled WGS sequence"/>
</dbReference>
<keyword evidence="3" id="KW-0067">ATP-binding</keyword>
<evidence type="ECO:0000256" key="4">
    <source>
        <dbReference type="SAM" id="MobiDB-lite"/>
    </source>
</evidence>
<dbReference type="PROSITE" id="PS51194">
    <property type="entry name" value="HELICASE_CTER"/>
    <property type="match status" value="1"/>
</dbReference>
<comment type="caution">
    <text evidence="6">The sequence shown here is derived from an EMBL/GenBank/DDBJ whole genome shotgun (WGS) entry which is preliminary data.</text>
</comment>
<dbReference type="InterPro" id="IPR000330">
    <property type="entry name" value="SNF2_N"/>
</dbReference>
<keyword evidence="2" id="KW-0378">Hydrolase</keyword>
<dbReference type="Gene3D" id="3.40.50.10810">
    <property type="entry name" value="Tandem AAA-ATPase domain"/>
    <property type="match status" value="2"/>
</dbReference>
<gene>
    <name evidence="6" type="ORF">BDV95DRAFT_628251</name>
</gene>
<dbReference type="EMBL" id="JAADJZ010000009">
    <property type="protein sequence ID" value="KAF2872666.1"/>
    <property type="molecule type" value="Genomic_DNA"/>
</dbReference>
<dbReference type="OrthoDB" id="448448at2759"/>
<dbReference type="SUPFAM" id="SSF52540">
    <property type="entry name" value="P-loop containing nucleoside triphosphate hydrolases"/>
    <property type="match status" value="2"/>
</dbReference>
<dbReference type="GO" id="GO:0016787">
    <property type="term" value="F:hydrolase activity"/>
    <property type="evidence" value="ECO:0007669"/>
    <property type="project" value="UniProtKB-KW"/>
</dbReference>
<reference evidence="6 7" key="1">
    <citation type="submission" date="2020-01" db="EMBL/GenBank/DDBJ databases">
        <authorList>
            <consortium name="DOE Joint Genome Institute"/>
            <person name="Haridas S."/>
            <person name="Albert R."/>
            <person name="Binder M."/>
            <person name="Bloem J."/>
            <person name="Labutti K."/>
            <person name="Salamov A."/>
            <person name="Andreopoulos B."/>
            <person name="Baker S.E."/>
            <person name="Barry K."/>
            <person name="Bills G."/>
            <person name="Bluhm B.H."/>
            <person name="Cannon C."/>
            <person name="Castanera R."/>
            <person name="Culley D.E."/>
            <person name="Daum C."/>
            <person name="Ezra D."/>
            <person name="Gonzalez J.B."/>
            <person name="Henrissat B."/>
            <person name="Kuo A."/>
            <person name="Liang C."/>
            <person name="Lipzen A."/>
            <person name="Lutzoni F."/>
            <person name="Magnuson J."/>
            <person name="Mondo S."/>
            <person name="Nolan M."/>
            <person name="Ohm R."/>
            <person name="Pangilinan J."/>
            <person name="Park H.-J.H."/>
            <person name="Ramirez L."/>
            <person name="Alfaro M."/>
            <person name="Sun H."/>
            <person name="Tritt A."/>
            <person name="Yoshinaga Y."/>
            <person name="Zwiers L.-H.L."/>
            <person name="Turgeon B.G."/>
            <person name="Goodwin S.B."/>
            <person name="Spatafora J.W."/>
            <person name="Crous P.W."/>
            <person name="Grigoriev I.V."/>
        </authorList>
    </citation>
    <scope>NUCLEOTIDE SEQUENCE [LARGE SCALE GENOMIC DNA]</scope>
    <source>
        <strain evidence="6 7">CBS 611.86</strain>
    </source>
</reference>
<evidence type="ECO:0000259" key="5">
    <source>
        <dbReference type="PROSITE" id="PS51194"/>
    </source>
</evidence>
<accession>A0A7C8I9I0</accession>
<evidence type="ECO:0000256" key="3">
    <source>
        <dbReference type="ARBA" id="ARBA00022840"/>
    </source>
</evidence>
<sequence>MQAPNLKRSRLEEREGLNALPFGKSWLQKEKDLGTAIQSLKSVSAYSYRDEALTATPDSHVQSDTFLHNGSSAIQSRRPKPDSHGDEAFGSLGSSQQVTGSQPSGGSFNKAVCFGEKSKVSLSFSIVVYGPNDLFEHIGDFLQDHQLYLQDPIECDYNVRYRNPHLLSAFDDEFQWTSDLKSSVDEYEEVGDVPSLLDGLHTEELLPETETPHNIVTPLFSSSNASHQMQGLSFMKRRELGWFMHSPDKDVWSSHKTHNRNSVYVNNITNEASDEPPQVFRGGILADDMGLGKTLTTIALIASDLNEAHTIRNQNTLTAKAVFGLRAHRRWAVTGTPLHNRLSDFSSLLQYLQVYPFSNRKVFEDAIVKVWKQGDETLALERLRRLFKSITIRRLRSSIELTPRTDLQRVVHFSTSELNAYREIEAPIAHSLDLALARGHQEPGTYMNALVKINALRKFCNLGEGQRDNTTTIGSDGTAGSHNEVQTIVDDLLGSGQALCMVCNTNLTDKMDDGESAKDIYLTRCIRVICGNCYLRKGWTTTTSTGICSDHAECSISKASTVPPTDTDLELSTKPNPISSSKITALRDDLLRTPHEKSVIFSSWTTTLTTIRTMLLSAAIPHTLITGSVPPKTRAAHIHAFQTDPSIQVLILTISCGAEGLNLTAASRVYLMEPQWNPNMEEQILSRVHRLGQRNPVTTLRFVVQDSIEDHVINVQDRKKHLADLLLAQDRGGAGKGGTAKLRCLRDLLG</sequence>
<dbReference type="PANTHER" id="PTHR45626">
    <property type="entry name" value="TRANSCRIPTION TERMINATION FACTOR 2-RELATED"/>
    <property type="match status" value="1"/>
</dbReference>
<dbReference type="GO" id="GO:0005634">
    <property type="term" value="C:nucleus"/>
    <property type="evidence" value="ECO:0007669"/>
    <property type="project" value="TreeGrafter"/>
</dbReference>
<organism evidence="6 7">
    <name type="scientific">Massariosphaeria phaeospora</name>
    <dbReference type="NCBI Taxonomy" id="100035"/>
    <lineage>
        <taxon>Eukaryota</taxon>
        <taxon>Fungi</taxon>
        <taxon>Dikarya</taxon>
        <taxon>Ascomycota</taxon>
        <taxon>Pezizomycotina</taxon>
        <taxon>Dothideomycetes</taxon>
        <taxon>Pleosporomycetidae</taxon>
        <taxon>Pleosporales</taxon>
        <taxon>Pleosporales incertae sedis</taxon>
        <taxon>Massariosphaeria</taxon>
    </lineage>
</organism>
<dbReference type="InterPro" id="IPR038718">
    <property type="entry name" value="SNF2-like_sf"/>
</dbReference>